<dbReference type="EMBL" id="JAOTPV010000002">
    <property type="protein sequence ID" value="KAJ4488059.1"/>
    <property type="molecule type" value="Genomic_DNA"/>
</dbReference>
<feature type="region of interest" description="Disordered" evidence="1">
    <location>
        <begin position="384"/>
        <end position="417"/>
    </location>
</feature>
<evidence type="ECO:0000313" key="2">
    <source>
        <dbReference type="EMBL" id="KAJ4488059.1"/>
    </source>
</evidence>
<keyword evidence="3" id="KW-1185">Reference proteome</keyword>
<sequence>MSNAWSFNLRNHNFDSDSDDSDTDLENTSSTTAPTSDETKLVNDFDLSSREETVIYKPNPFSIAKINAASRAQKSAAFTSNSQPKPKTPLISKFGPANATIIDCFKNQSQKPQRVVSSTTISGLVNPSHSHLGAAGSDLSHPNLTTDKCQVAHIVDRIHPPSNVSGFQPFRRDSYSFSSPIKPPKPQPNIINSRSPSNRDPASSPVASSHRLRLHALPTHSTSAAHQIRIACNRPNALPTSLDQCRVAMLKLAPVYPDSLRLQSNIPTKVHDTRSPYSPLRSQLNPLTSRETPSLQSQITDQTLNSNHPGLRRPRYSPLSSPHARTLPLSPRDSVSHKKHRGMTLLRSPQNNLHLNPYKPLSPRNSASLKKHRGMTLMQSPQNNIRKRDPYKSPFTDADEGWRTLEPAKKRAKQSRQGAVSIFLVKTDYDLENTKSKSVRRRNSR</sequence>
<feature type="compositionally biased region" description="Basic and acidic residues" evidence="1">
    <location>
        <begin position="400"/>
        <end position="409"/>
    </location>
</feature>
<feature type="compositionally biased region" description="Polar residues" evidence="1">
    <location>
        <begin position="194"/>
        <end position="207"/>
    </location>
</feature>
<feature type="compositionally biased region" description="Acidic residues" evidence="1">
    <location>
        <begin position="16"/>
        <end position="25"/>
    </location>
</feature>
<feature type="region of interest" description="Disordered" evidence="1">
    <location>
        <begin position="1"/>
        <end position="42"/>
    </location>
</feature>
<comment type="caution">
    <text evidence="2">The sequence shown here is derived from an EMBL/GenBank/DDBJ whole genome shotgun (WGS) entry which is preliminary data.</text>
</comment>
<dbReference type="AlphaFoldDB" id="A0A9W9DV63"/>
<proteinExistence type="predicted"/>
<evidence type="ECO:0000313" key="3">
    <source>
        <dbReference type="Proteomes" id="UP001150266"/>
    </source>
</evidence>
<accession>A0A9W9DV63</accession>
<dbReference type="OrthoDB" id="3271131at2759"/>
<feature type="region of interest" description="Disordered" evidence="1">
    <location>
        <begin position="266"/>
        <end position="337"/>
    </location>
</feature>
<protein>
    <submittedName>
        <fullName evidence="2">Uncharacterized protein</fullName>
    </submittedName>
</protein>
<feature type="compositionally biased region" description="Polar residues" evidence="1">
    <location>
        <begin position="280"/>
        <end position="308"/>
    </location>
</feature>
<organism evidence="2 3">
    <name type="scientific">Lentinula aciculospora</name>
    <dbReference type="NCBI Taxonomy" id="153920"/>
    <lineage>
        <taxon>Eukaryota</taxon>
        <taxon>Fungi</taxon>
        <taxon>Dikarya</taxon>
        <taxon>Basidiomycota</taxon>
        <taxon>Agaricomycotina</taxon>
        <taxon>Agaricomycetes</taxon>
        <taxon>Agaricomycetidae</taxon>
        <taxon>Agaricales</taxon>
        <taxon>Marasmiineae</taxon>
        <taxon>Omphalotaceae</taxon>
        <taxon>Lentinula</taxon>
    </lineage>
</organism>
<gene>
    <name evidence="2" type="ORF">J3R30DRAFT_889300</name>
</gene>
<name>A0A9W9DV63_9AGAR</name>
<feature type="region of interest" description="Disordered" evidence="1">
    <location>
        <begin position="160"/>
        <end position="208"/>
    </location>
</feature>
<dbReference type="Proteomes" id="UP001150266">
    <property type="component" value="Unassembled WGS sequence"/>
</dbReference>
<feature type="compositionally biased region" description="Polar residues" evidence="1">
    <location>
        <begin position="1"/>
        <end position="11"/>
    </location>
</feature>
<reference evidence="2" key="1">
    <citation type="submission" date="2022-08" db="EMBL/GenBank/DDBJ databases">
        <title>A Global Phylogenomic Analysis of the Shiitake Genus Lentinula.</title>
        <authorList>
            <consortium name="DOE Joint Genome Institute"/>
            <person name="Sierra-Patev S."/>
            <person name="Min B."/>
            <person name="Naranjo-Ortiz M."/>
            <person name="Looney B."/>
            <person name="Konkel Z."/>
            <person name="Slot J.C."/>
            <person name="Sakamoto Y."/>
            <person name="Steenwyk J.L."/>
            <person name="Rokas A."/>
            <person name="Carro J."/>
            <person name="Camarero S."/>
            <person name="Ferreira P."/>
            <person name="Molpeceres G."/>
            <person name="Ruiz-Duenas F.J."/>
            <person name="Serrano A."/>
            <person name="Henrissat B."/>
            <person name="Drula E."/>
            <person name="Hughes K.W."/>
            <person name="Mata J.L."/>
            <person name="Ishikawa N.K."/>
            <person name="Vargas-Isla R."/>
            <person name="Ushijima S."/>
            <person name="Smith C.A."/>
            <person name="Ahrendt S."/>
            <person name="Andreopoulos W."/>
            <person name="He G."/>
            <person name="Labutti K."/>
            <person name="Lipzen A."/>
            <person name="Ng V."/>
            <person name="Riley R."/>
            <person name="Sandor L."/>
            <person name="Barry K."/>
            <person name="Martinez A.T."/>
            <person name="Xiao Y."/>
            <person name="Gibbons J.G."/>
            <person name="Terashima K."/>
            <person name="Grigoriev I.V."/>
            <person name="Hibbett D.S."/>
        </authorList>
    </citation>
    <scope>NUCLEOTIDE SEQUENCE</scope>
    <source>
        <strain evidence="2">JLM2183</strain>
    </source>
</reference>
<evidence type="ECO:0000256" key="1">
    <source>
        <dbReference type="SAM" id="MobiDB-lite"/>
    </source>
</evidence>